<dbReference type="AlphaFoldDB" id="M5AE95"/>
<reference evidence="2 3" key="1">
    <citation type="journal article" date="2013" name="PLoS ONE">
        <title>Genomic Analysis by Deep Sequencing of the Probiotic Lactobacillus brevis KB290 Harboring Nine Plasmids Reveals Genomic Stability.</title>
        <authorList>
            <person name="Fukao M."/>
            <person name="Oshima K."/>
            <person name="Morita H."/>
            <person name="Toh H."/>
            <person name="Suda W."/>
            <person name="Kim S.W."/>
            <person name="Suzuki S."/>
            <person name="Yakabe T."/>
            <person name="Hattori M."/>
            <person name="Yajima N."/>
        </authorList>
    </citation>
    <scope>NUCLEOTIDE SEQUENCE [LARGE SCALE GENOMIC DNA]</scope>
    <source>
        <strain evidence="2 3">KB290</strain>
    </source>
</reference>
<protein>
    <submittedName>
        <fullName evidence="2">Uncharacterized protein</fullName>
    </submittedName>
</protein>
<name>M5AE95_LEVBR</name>
<dbReference type="HOGENOM" id="CLU_3100075_0_0_9"/>
<evidence type="ECO:0000256" key="1">
    <source>
        <dbReference type="SAM" id="MobiDB-lite"/>
    </source>
</evidence>
<gene>
    <name evidence="2" type="ORF">LVISKB_1032</name>
</gene>
<evidence type="ECO:0000313" key="3">
    <source>
        <dbReference type="Proteomes" id="UP000012042"/>
    </source>
</evidence>
<proteinExistence type="predicted"/>
<evidence type="ECO:0000313" key="2">
    <source>
        <dbReference type="EMBL" id="BAN06667.1"/>
    </source>
</evidence>
<dbReference type="Proteomes" id="UP000012042">
    <property type="component" value="Chromosome"/>
</dbReference>
<dbReference type="EMBL" id="AP012167">
    <property type="protein sequence ID" value="BAN06667.1"/>
    <property type="molecule type" value="Genomic_DNA"/>
</dbReference>
<sequence>MDQITASAAFKQWQKHEPTTAVSQNGNQQCVGHINKILSLIRDVPTTQPIV</sequence>
<dbReference type="KEGG" id="lbk:LVISKB_1032"/>
<accession>M5AE95</accession>
<feature type="region of interest" description="Disordered" evidence="1">
    <location>
        <begin position="1"/>
        <end position="25"/>
    </location>
</feature>
<organism evidence="2 3">
    <name type="scientific">Levilactobacillus brevis KB290</name>
    <dbReference type="NCBI Taxonomy" id="1001583"/>
    <lineage>
        <taxon>Bacteria</taxon>
        <taxon>Bacillati</taxon>
        <taxon>Bacillota</taxon>
        <taxon>Bacilli</taxon>
        <taxon>Lactobacillales</taxon>
        <taxon>Lactobacillaceae</taxon>
        <taxon>Levilactobacillus</taxon>
    </lineage>
</organism>